<dbReference type="PANTHER" id="PTHR43427:SF6">
    <property type="entry name" value="CHLORIDE CHANNEL PROTEIN CLC-E"/>
    <property type="match status" value="1"/>
</dbReference>
<dbReference type="CDD" id="cd00400">
    <property type="entry name" value="Voltage_gated_ClC"/>
    <property type="match status" value="1"/>
</dbReference>
<feature type="transmembrane region" description="Helical" evidence="10">
    <location>
        <begin position="87"/>
        <end position="105"/>
    </location>
</feature>
<feature type="transmembrane region" description="Helical" evidence="10">
    <location>
        <begin position="39"/>
        <end position="72"/>
    </location>
</feature>
<keyword evidence="6 10" id="KW-0472">Membrane</keyword>
<dbReference type="InterPro" id="IPR014743">
    <property type="entry name" value="Cl-channel_core"/>
</dbReference>
<evidence type="ECO:0000256" key="5">
    <source>
        <dbReference type="ARBA" id="ARBA00023065"/>
    </source>
</evidence>
<keyword evidence="4 10" id="KW-1133">Transmembrane helix</keyword>
<feature type="transmembrane region" description="Helical" evidence="10">
    <location>
        <begin position="298"/>
        <end position="323"/>
    </location>
</feature>
<feature type="transmembrane region" description="Helical" evidence="10">
    <location>
        <begin position="397"/>
        <end position="416"/>
    </location>
</feature>
<dbReference type="InterPro" id="IPR001807">
    <property type="entry name" value="ClC"/>
</dbReference>
<evidence type="ECO:0000256" key="10">
    <source>
        <dbReference type="SAM" id="Phobius"/>
    </source>
</evidence>
<evidence type="ECO:0000256" key="9">
    <source>
        <dbReference type="ARBA" id="ARBA00023303"/>
    </source>
</evidence>
<keyword evidence="2" id="KW-0813">Transport</keyword>
<evidence type="ECO:0000256" key="4">
    <source>
        <dbReference type="ARBA" id="ARBA00022989"/>
    </source>
</evidence>
<gene>
    <name evidence="11" type="ORF">CLV51_101900</name>
</gene>
<dbReference type="AlphaFoldDB" id="A0A2P8HTL0"/>
<accession>A0A2P8HTL0</accession>
<keyword evidence="9" id="KW-0407">Ion channel</keyword>
<proteinExistence type="predicted"/>
<keyword evidence="7" id="KW-0869">Chloride channel</keyword>
<dbReference type="GO" id="GO:0034707">
    <property type="term" value="C:chloride channel complex"/>
    <property type="evidence" value="ECO:0007669"/>
    <property type="project" value="UniProtKB-KW"/>
</dbReference>
<evidence type="ECO:0000313" key="11">
    <source>
        <dbReference type="EMBL" id="PSL49566.1"/>
    </source>
</evidence>
<feature type="transmembrane region" description="Helical" evidence="10">
    <location>
        <begin position="367"/>
        <end position="391"/>
    </location>
</feature>
<evidence type="ECO:0000256" key="7">
    <source>
        <dbReference type="ARBA" id="ARBA00023173"/>
    </source>
</evidence>
<dbReference type="Proteomes" id="UP000240971">
    <property type="component" value="Unassembled WGS sequence"/>
</dbReference>
<feature type="transmembrane region" description="Helical" evidence="10">
    <location>
        <begin position="157"/>
        <end position="183"/>
    </location>
</feature>
<comment type="caution">
    <text evidence="11">The sequence shown here is derived from an EMBL/GenBank/DDBJ whole genome shotgun (WGS) entry which is preliminary data.</text>
</comment>
<keyword evidence="12" id="KW-1185">Reference proteome</keyword>
<keyword evidence="5" id="KW-0406">Ion transport</keyword>
<dbReference type="PANTHER" id="PTHR43427">
    <property type="entry name" value="CHLORIDE CHANNEL PROTEIN CLC-E"/>
    <property type="match status" value="1"/>
</dbReference>
<keyword evidence="3 10" id="KW-0812">Transmembrane</keyword>
<dbReference type="OrthoDB" id="652373at2"/>
<dbReference type="GO" id="GO:0005254">
    <property type="term" value="F:chloride channel activity"/>
    <property type="evidence" value="ECO:0007669"/>
    <property type="project" value="UniProtKB-KW"/>
</dbReference>
<dbReference type="SUPFAM" id="SSF81340">
    <property type="entry name" value="Clc chloride channel"/>
    <property type="match status" value="1"/>
</dbReference>
<dbReference type="PRINTS" id="PR00762">
    <property type="entry name" value="CLCHANNEL"/>
</dbReference>
<reference evidence="11 12" key="1">
    <citation type="submission" date="2018-03" db="EMBL/GenBank/DDBJ databases">
        <title>Genomic Encyclopedia of Archaeal and Bacterial Type Strains, Phase II (KMG-II): from individual species to whole genera.</title>
        <authorList>
            <person name="Goeker M."/>
        </authorList>
    </citation>
    <scope>NUCLEOTIDE SEQUENCE [LARGE SCALE GENOMIC DNA]</scope>
    <source>
        <strain evidence="11 12">DSM 24859</strain>
    </source>
</reference>
<dbReference type="EMBL" id="PYAW01000001">
    <property type="protein sequence ID" value="PSL49566.1"/>
    <property type="molecule type" value="Genomic_DNA"/>
</dbReference>
<evidence type="ECO:0000256" key="3">
    <source>
        <dbReference type="ARBA" id="ARBA00022692"/>
    </source>
</evidence>
<feature type="transmembrane region" description="Helical" evidence="10">
    <location>
        <begin position="269"/>
        <end position="286"/>
    </location>
</feature>
<dbReference type="RefSeq" id="WP_106526794.1">
    <property type="nucleotide sequence ID" value="NZ_PYAW01000001.1"/>
</dbReference>
<dbReference type="Pfam" id="PF00654">
    <property type="entry name" value="Voltage_CLC"/>
    <property type="match status" value="1"/>
</dbReference>
<evidence type="ECO:0000256" key="6">
    <source>
        <dbReference type="ARBA" id="ARBA00023136"/>
    </source>
</evidence>
<feature type="transmembrane region" description="Helical" evidence="10">
    <location>
        <begin position="335"/>
        <end position="355"/>
    </location>
</feature>
<keyword evidence="8" id="KW-0868">Chloride</keyword>
<evidence type="ECO:0000256" key="2">
    <source>
        <dbReference type="ARBA" id="ARBA00022448"/>
    </source>
</evidence>
<feature type="transmembrane region" description="Helical" evidence="10">
    <location>
        <begin position="195"/>
        <end position="215"/>
    </location>
</feature>
<evidence type="ECO:0000256" key="8">
    <source>
        <dbReference type="ARBA" id="ARBA00023214"/>
    </source>
</evidence>
<organism evidence="11 12">
    <name type="scientific">Chitinophaga niastensis</name>
    <dbReference type="NCBI Taxonomy" id="536980"/>
    <lineage>
        <taxon>Bacteria</taxon>
        <taxon>Pseudomonadati</taxon>
        <taxon>Bacteroidota</taxon>
        <taxon>Chitinophagia</taxon>
        <taxon>Chitinophagales</taxon>
        <taxon>Chitinophagaceae</taxon>
        <taxon>Chitinophaga</taxon>
    </lineage>
</organism>
<dbReference type="Gene3D" id="1.10.3080.10">
    <property type="entry name" value="Clc chloride channel"/>
    <property type="match status" value="1"/>
</dbReference>
<feature type="transmembrane region" description="Helical" evidence="10">
    <location>
        <begin position="227"/>
        <end position="249"/>
    </location>
</feature>
<comment type="subcellular location">
    <subcellularLocation>
        <location evidence="1">Membrane</location>
        <topology evidence="1">Multi-pass membrane protein</topology>
    </subcellularLocation>
</comment>
<evidence type="ECO:0000313" key="12">
    <source>
        <dbReference type="Proteomes" id="UP000240971"/>
    </source>
</evidence>
<protein>
    <submittedName>
        <fullName evidence="11">Voltage-gated chloride channel</fullName>
    </submittedName>
</protein>
<evidence type="ECO:0000256" key="1">
    <source>
        <dbReference type="ARBA" id="ARBA00004141"/>
    </source>
</evidence>
<sequence length="429" mass="45214">MKNILYNINKNGLPVIPVLSPCPESDETTGRQTGFSRALYLSVLALVAAITGILLAKAISWITGMITSWVFYGNNHIETTSPANHNLNAAVILIPVAGALLFVFITRHTSPFLKALATTIGIGTGAPMGIESPVMMAGGALGAWIGKLFRLTPTENYILFVAGVCSGMSWLFGAPLAAIFLALEVLLTEWTLCSILPVIMGSAVGAVSCYFFRGADPVYNMTDGPAGNLIAIVAYTAAGLLIGLLSVLIIKSSGVIQQLFEKLTGYSKWFILLAALVVGITGYYAPETLGDGNSYINDLLHAHVTLSLLFMLSVMKLVSWLFFSGGNQTGSGITPVLIIGGAIGLLIGVIIQLAFPSVVINSAVAVLIGMSAMFAGTSRALLTAVIFAVEITHHTDAALPLSCACLAAYSSSFFLLKKKRKADERFALS</sequence>
<dbReference type="InterPro" id="IPR050368">
    <property type="entry name" value="ClC-type_chloride_channel"/>
</dbReference>
<name>A0A2P8HTL0_CHINA</name>